<name>A0A242BC44_ENTFC</name>
<dbReference type="Proteomes" id="UP000194885">
    <property type="component" value="Unassembled WGS sequence"/>
</dbReference>
<dbReference type="EMBL" id="NGKW01000005">
    <property type="protein sequence ID" value="OTN93075.1"/>
    <property type="molecule type" value="Genomic_DNA"/>
</dbReference>
<proteinExistence type="predicted"/>
<dbReference type="Pfam" id="PF10117">
    <property type="entry name" value="McrBC"/>
    <property type="match status" value="1"/>
</dbReference>
<sequence length="430" mass="50395">MKLKPLHDNQEINDSVVQHPIIKNLVNRDLSSLEKENFIIFPQQLNQSKDLSEDNLIFQSRNGKIWTCNVVGILSDSTDELRIHSRFANQTNHEDFFLRYMLQRVLNYNVINDHFSASEKMTYYDLLVFLFPYYLNEAMRKGIYKEYVKRQYNNANIKGAVDVAKHIRSNVPFVGKVAYRTREFSYNNHLTQLIRHTIEKIQNEYDFLLSGDEDTKENVVLIKQTTPDYARLNQFNILQENILHPVKHSYYEEYSALQQICIQILSEEKSGFGSDKNQIHGIIIDVSWLWEEYIGKVTGWKHYGRDKGLATMHLFQELNRSPRYPDFTFNNIPIDTKYKKHLDTRNDYNQLVTYIHIMNLDQADTMKGGFLQPTSDPLPANHGYKKIGILSGLGGEIFTYHFFIPQAASSYLEFVEQMREVEAALQTTFQ</sequence>
<accession>A0A242BC44</accession>
<evidence type="ECO:0008006" key="3">
    <source>
        <dbReference type="Google" id="ProtNLM"/>
    </source>
</evidence>
<dbReference type="PANTHER" id="PTHR38733">
    <property type="entry name" value="PROTEIN MCRC"/>
    <property type="match status" value="1"/>
</dbReference>
<dbReference type="AlphaFoldDB" id="A0A242BC44"/>
<comment type="caution">
    <text evidence="1">The sequence shown here is derived from an EMBL/GenBank/DDBJ whole genome shotgun (WGS) entry which is preliminary data.</text>
</comment>
<evidence type="ECO:0000313" key="1">
    <source>
        <dbReference type="EMBL" id="OTN93075.1"/>
    </source>
</evidence>
<dbReference type="InterPro" id="IPR019292">
    <property type="entry name" value="McrC"/>
</dbReference>
<protein>
    <recommendedName>
        <fullName evidence="3">Guanosine 5'-monophosphate oxidoreductase</fullName>
    </recommendedName>
</protein>
<reference evidence="1 2" key="1">
    <citation type="submission" date="2017-05" db="EMBL/GenBank/DDBJ databases">
        <title>The Genome Sequence of Enterococcus faecium 7H8_DIV0219.</title>
        <authorList>
            <consortium name="The Broad Institute Genomics Platform"/>
            <consortium name="The Broad Institute Genomic Center for Infectious Diseases"/>
            <person name="Earl A."/>
            <person name="Manson A."/>
            <person name="Schwartman J."/>
            <person name="Gilmore M."/>
            <person name="Abouelleil A."/>
            <person name="Cao P."/>
            <person name="Chapman S."/>
            <person name="Cusick C."/>
            <person name="Shea T."/>
            <person name="Young S."/>
            <person name="Neafsey D."/>
            <person name="Nusbaum C."/>
            <person name="Birren B."/>
        </authorList>
    </citation>
    <scope>NUCLEOTIDE SEQUENCE [LARGE SCALE GENOMIC DNA]</scope>
    <source>
        <strain evidence="1 2">7H8_DIV0219</strain>
    </source>
</reference>
<gene>
    <name evidence="1" type="ORF">A5810_002534</name>
</gene>
<organism evidence="1 2">
    <name type="scientific">Enterococcus faecium</name>
    <name type="common">Streptococcus faecium</name>
    <dbReference type="NCBI Taxonomy" id="1352"/>
    <lineage>
        <taxon>Bacteria</taxon>
        <taxon>Bacillati</taxon>
        <taxon>Bacillota</taxon>
        <taxon>Bacilli</taxon>
        <taxon>Lactobacillales</taxon>
        <taxon>Enterococcaceae</taxon>
        <taxon>Enterococcus</taxon>
    </lineage>
</organism>
<evidence type="ECO:0000313" key="2">
    <source>
        <dbReference type="Proteomes" id="UP000194885"/>
    </source>
</evidence>
<dbReference type="PANTHER" id="PTHR38733:SF1">
    <property type="entry name" value="TYPE IV METHYL-DIRECTED RESTRICTION ENZYME ECOKMCRBC"/>
    <property type="match status" value="1"/>
</dbReference>
<dbReference type="RefSeq" id="WP_086323702.1">
    <property type="nucleotide sequence ID" value="NZ_NGKW01000005.1"/>
</dbReference>